<evidence type="ECO:0000313" key="3">
    <source>
        <dbReference type="EMBL" id="KIO06593.1"/>
    </source>
</evidence>
<dbReference type="HOGENOM" id="CLU_079932_0_0_1"/>
<evidence type="ECO:0000259" key="2">
    <source>
        <dbReference type="Pfam" id="PF08719"/>
    </source>
</evidence>
<evidence type="ECO:0000313" key="4">
    <source>
        <dbReference type="Proteomes" id="UP000054217"/>
    </source>
</evidence>
<keyword evidence="4" id="KW-1185">Reference proteome</keyword>
<dbReference type="OrthoDB" id="206452at2759"/>
<proteinExistence type="predicted"/>
<dbReference type="Proteomes" id="UP000054217">
    <property type="component" value="Unassembled WGS sequence"/>
</dbReference>
<dbReference type="InterPro" id="IPR037238">
    <property type="entry name" value="YbiA-like_sf"/>
</dbReference>
<organism evidence="3 4">
    <name type="scientific">Pisolithus tinctorius Marx 270</name>
    <dbReference type="NCBI Taxonomy" id="870435"/>
    <lineage>
        <taxon>Eukaryota</taxon>
        <taxon>Fungi</taxon>
        <taxon>Dikarya</taxon>
        <taxon>Basidiomycota</taxon>
        <taxon>Agaricomycotina</taxon>
        <taxon>Agaricomycetes</taxon>
        <taxon>Agaricomycetidae</taxon>
        <taxon>Boletales</taxon>
        <taxon>Sclerodermatineae</taxon>
        <taxon>Pisolithaceae</taxon>
        <taxon>Pisolithus</taxon>
    </lineage>
</organism>
<dbReference type="STRING" id="870435.A0A0C3JBX4"/>
<protein>
    <recommendedName>
        <fullName evidence="2">NADAR domain-containing protein</fullName>
    </recommendedName>
</protein>
<dbReference type="InterPro" id="IPR012816">
    <property type="entry name" value="NADAR"/>
</dbReference>
<reference evidence="3 4" key="1">
    <citation type="submission" date="2014-04" db="EMBL/GenBank/DDBJ databases">
        <authorList>
            <consortium name="DOE Joint Genome Institute"/>
            <person name="Kuo A."/>
            <person name="Kohler A."/>
            <person name="Costa M.D."/>
            <person name="Nagy L.G."/>
            <person name="Floudas D."/>
            <person name="Copeland A."/>
            <person name="Barry K.W."/>
            <person name="Cichocki N."/>
            <person name="Veneault-Fourrey C."/>
            <person name="LaButti K."/>
            <person name="Lindquist E.A."/>
            <person name="Lipzen A."/>
            <person name="Lundell T."/>
            <person name="Morin E."/>
            <person name="Murat C."/>
            <person name="Sun H."/>
            <person name="Tunlid A."/>
            <person name="Henrissat B."/>
            <person name="Grigoriev I.V."/>
            <person name="Hibbett D.S."/>
            <person name="Martin F."/>
            <person name="Nordberg H.P."/>
            <person name="Cantor M.N."/>
            <person name="Hua S.X."/>
        </authorList>
    </citation>
    <scope>NUCLEOTIDE SEQUENCE [LARGE SCALE GENOMIC DNA]</scope>
    <source>
        <strain evidence="3 4">Marx 270</strain>
    </source>
</reference>
<dbReference type="Pfam" id="PF08719">
    <property type="entry name" value="NADAR"/>
    <property type="match status" value="1"/>
</dbReference>
<sequence length="327" mass="36255">MPPSSSPSPPSTGSKHSGSKVPDQGPTSATYQIDIVQRVRVTSDGPLESDEIDQIKNKLERSLQRDLGGYSSGDESSSTKISITETSVNVLRKGGRDRTLSSSASFPSSPSRALKPGSRLVTAAARHQPSQEASSKRAPQRILFYHAHDPYYGFTNFSSDPVEYHGKTYPTSEHLFQSLKARPTTVRFSIFFIIRPIVARRVGSPGKFLPHRPELAEHMRTCSKRPRVVFDEAHRFSPEARPDWLKVRIEMMDLALWHKFTQNTNLKDELLSTGDAELVEDSDKDAFWGVGPDGKGGNQLGKALQRLRTKLRDASTTANDHGRSKQG</sequence>
<dbReference type="EMBL" id="KN831962">
    <property type="protein sequence ID" value="KIO06593.1"/>
    <property type="molecule type" value="Genomic_DNA"/>
</dbReference>
<evidence type="ECO:0000256" key="1">
    <source>
        <dbReference type="SAM" id="MobiDB-lite"/>
    </source>
</evidence>
<feature type="domain" description="NADAR" evidence="2">
    <location>
        <begin position="144"/>
        <end position="312"/>
    </location>
</feature>
<dbReference type="AlphaFoldDB" id="A0A0C3JBX4"/>
<name>A0A0C3JBX4_PISTI</name>
<feature type="compositionally biased region" description="Low complexity" evidence="1">
    <location>
        <begin position="101"/>
        <end position="111"/>
    </location>
</feature>
<dbReference type="Gene3D" id="1.10.357.40">
    <property type="entry name" value="YbiA-like"/>
    <property type="match status" value="1"/>
</dbReference>
<feature type="compositionally biased region" description="Pro residues" evidence="1">
    <location>
        <begin position="1"/>
        <end position="10"/>
    </location>
</feature>
<feature type="region of interest" description="Disordered" evidence="1">
    <location>
        <begin position="92"/>
        <end position="138"/>
    </location>
</feature>
<feature type="region of interest" description="Disordered" evidence="1">
    <location>
        <begin position="1"/>
        <end position="37"/>
    </location>
</feature>
<dbReference type="SUPFAM" id="SSF143990">
    <property type="entry name" value="YbiA-like"/>
    <property type="match status" value="1"/>
</dbReference>
<accession>A0A0C3JBX4</accession>
<dbReference type="CDD" id="cd15457">
    <property type="entry name" value="NADAR"/>
    <property type="match status" value="1"/>
</dbReference>
<dbReference type="InParanoid" id="A0A0C3JBX4"/>
<reference evidence="4" key="2">
    <citation type="submission" date="2015-01" db="EMBL/GenBank/DDBJ databases">
        <title>Evolutionary Origins and Diversification of the Mycorrhizal Mutualists.</title>
        <authorList>
            <consortium name="DOE Joint Genome Institute"/>
            <consortium name="Mycorrhizal Genomics Consortium"/>
            <person name="Kohler A."/>
            <person name="Kuo A."/>
            <person name="Nagy L.G."/>
            <person name="Floudas D."/>
            <person name="Copeland A."/>
            <person name="Barry K.W."/>
            <person name="Cichocki N."/>
            <person name="Veneault-Fourrey C."/>
            <person name="LaButti K."/>
            <person name="Lindquist E.A."/>
            <person name="Lipzen A."/>
            <person name="Lundell T."/>
            <person name="Morin E."/>
            <person name="Murat C."/>
            <person name="Riley R."/>
            <person name="Ohm R."/>
            <person name="Sun H."/>
            <person name="Tunlid A."/>
            <person name="Henrissat B."/>
            <person name="Grigoriev I.V."/>
            <person name="Hibbett D.S."/>
            <person name="Martin F."/>
        </authorList>
    </citation>
    <scope>NUCLEOTIDE SEQUENCE [LARGE SCALE GENOMIC DNA]</scope>
    <source>
        <strain evidence="4">Marx 270</strain>
    </source>
</reference>
<gene>
    <name evidence="3" type="ORF">M404DRAFT_24321</name>
</gene>